<evidence type="ECO:0000313" key="1">
    <source>
        <dbReference type="EMBL" id="CUU88566.1"/>
    </source>
</evidence>
<dbReference type="Proteomes" id="UP000052237">
    <property type="component" value="Unassembled WGS sequence"/>
</dbReference>
<accession>A0A0S4T0K8</accession>
<dbReference type="Pfam" id="PF06835">
    <property type="entry name" value="LptC"/>
    <property type="match status" value="1"/>
</dbReference>
<proteinExistence type="inferred from homology"/>
<keyword evidence="3" id="KW-1185">Reference proteome</keyword>
<name>A0A0S4T0K8_CAMHY</name>
<dbReference type="Proteomes" id="UP000052245">
    <property type="component" value="Unassembled WGS sequence"/>
</dbReference>
<dbReference type="AlphaFoldDB" id="A0A0S4T0K8"/>
<dbReference type="InterPro" id="IPR050218">
    <property type="entry name" value="LptD"/>
</dbReference>
<gene>
    <name evidence="1" type="primary">lptD</name>
    <name evidence="1" type="ORF">ERS686654_01897</name>
    <name evidence="2" type="ORF">ERS739223_01845</name>
</gene>
<dbReference type="RefSeq" id="WP_059429703.1">
    <property type="nucleotide sequence ID" value="NZ_FAUT01000002.1"/>
</dbReference>
<evidence type="ECO:0000313" key="2">
    <source>
        <dbReference type="EMBL" id="CUU92046.1"/>
    </source>
</evidence>
<dbReference type="HAMAP" id="MF_01411">
    <property type="entry name" value="LPS_assembly_LptD"/>
    <property type="match status" value="1"/>
</dbReference>
<dbReference type="InterPro" id="IPR020889">
    <property type="entry name" value="LipoPS_assembly_LptD"/>
</dbReference>
<reference evidence="3 4" key="1">
    <citation type="submission" date="2015-11" db="EMBL/GenBank/DDBJ databases">
        <authorList>
            <consortium name="Pathogen Informatics"/>
        </authorList>
    </citation>
    <scope>NUCLEOTIDE SEQUENCE [LARGE SCALE GENOMIC DNA]</scope>
    <source>
        <strain evidence="1 3">006A-0059</strain>
        <strain evidence="2 4">007A-0283</strain>
    </source>
</reference>
<dbReference type="PANTHER" id="PTHR30189">
    <property type="entry name" value="LPS-ASSEMBLY PROTEIN"/>
    <property type="match status" value="1"/>
</dbReference>
<dbReference type="GO" id="GO:1990351">
    <property type="term" value="C:transporter complex"/>
    <property type="evidence" value="ECO:0007669"/>
    <property type="project" value="TreeGrafter"/>
</dbReference>
<protein>
    <submittedName>
        <fullName evidence="1">Periplasmic protein</fullName>
    </submittedName>
</protein>
<evidence type="ECO:0000313" key="3">
    <source>
        <dbReference type="Proteomes" id="UP000052237"/>
    </source>
</evidence>
<dbReference type="EMBL" id="FAVB01000005">
    <property type="protein sequence ID" value="CUU88566.1"/>
    <property type="molecule type" value="Genomic_DNA"/>
</dbReference>
<comment type="caution">
    <text evidence="1">The sequence shown here is derived from an EMBL/GenBank/DDBJ whole genome shotgun (WGS) entry which is preliminary data.</text>
</comment>
<dbReference type="InterPro" id="IPR010664">
    <property type="entry name" value="LipoPS_assembly_LptC-rel"/>
</dbReference>
<organism evidence="1 3">
    <name type="scientific">Campylobacter hyointestinalis subsp. hyointestinalis</name>
    <dbReference type="NCBI Taxonomy" id="91352"/>
    <lineage>
        <taxon>Bacteria</taxon>
        <taxon>Pseudomonadati</taxon>
        <taxon>Campylobacterota</taxon>
        <taxon>Epsilonproteobacteria</taxon>
        <taxon>Campylobacterales</taxon>
        <taxon>Campylobacteraceae</taxon>
        <taxon>Campylobacter</taxon>
    </lineage>
</organism>
<dbReference type="GO" id="GO:0009279">
    <property type="term" value="C:cell outer membrane"/>
    <property type="evidence" value="ECO:0007669"/>
    <property type="project" value="InterPro"/>
</dbReference>
<sequence>MLIKKTFLTVFTATLAFGAVENVEFLADNVDKNGQIIEAKGNVLLFSQTYLVTADEAKYDEANEIVELFGNVNILKGENETTRSNYAKVNLKTDEINADSSFAMDKSKELWIQSDESCSNNDAYEVSKSIVSSCNVQDPDWHIKFTSGELNKTSKFLHLYNPVFYVGDMPIFYLPYFGFSTDKTRRSGLLIPQISFGKGEGLRYLQPIYIATHDEWDLEFDPQVRTSRGAGLYSTFRFADSPYSKGLIRGGEFWDKSSYVQKEKLKNNKHYGYEIEYDRDKLVKYFLDGDYNEGLWLKYTHLNDIDYLNLRGKENDFDSLVQSKLNYFLTTNEHYFGMYAKYYIDTAKIGSEYGNDDTLQELPTLQYHSFLDQFILPNLTYSFDTQYHNYTRSVGVSASSYELNLPVGINFNILDDFANFSITENLYATHIQYDNNKIYSNGSLRDDEFDDFINHYHDFALQTDLAKAYDDFYHTMNLRLDYIKPGYSSGKIKQKLLKYYKIAYGTNISNLQDDLFEDNFIGALSDEYTTENTFANLTQYFYDRDGKKVLRHSVKQGFNIENSEFSNLEHRVNLYLNNFTIANKFEYSHINNRFPKIQTGVGYLNSLFNTSLYHTYEEKDSENKTYERESYFGSSLNINVSRNYSLLGGFDYDFERNYTKRWKTGINYKRKCWSYSLIYQEDIEPKNTSGGIESKKTQGVYLMFGFYPFGEVGYDFSIEQNNNNGASLQ</sequence>
<dbReference type="GeneID" id="29473486"/>
<dbReference type="EMBL" id="FAVC01000004">
    <property type="protein sequence ID" value="CUU92046.1"/>
    <property type="molecule type" value="Genomic_DNA"/>
</dbReference>
<dbReference type="GO" id="GO:0015920">
    <property type="term" value="P:lipopolysaccharide transport"/>
    <property type="evidence" value="ECO:0007669"/>
    <property type="project" value="InterPro"/>
</dbReference>
<dbReference type="PANTHER" id="PTHR30189:SF1">
    <property type="entry name" value="LPS-ASSEMBLY PROTEIN LPTD"/>
    <property type="match status" value="1"/>
</dbReference>
<dbReference type="Gene3D" id="2.60.450.10">
    <property type="entry name" value="Lipopolysaccharide (LPS) transport protein A like domain"/>
    <property type="match status" value="1"/>
</dbReference>
<evidence type="ECO:0000313" key="4">
    <source>
        <dbReference type="Proteomes" id="UP000052245"/>
    </source>
</evidence>
<dbReference type="GO" id="GO:0043165">
    <property type="term" value="P:Gram-negative-bacterium-type cell outer membrane assembly"/>
    <property type="evidence" value="ECO:0007669"/>
    <property type="project" value="InterPro"/>
</dbReference>
<accession>A0A9W5AWB7</accession>